<protein>
    <submittedName>
        <fullName evidence="2">Uncharacterized protein</fullName>
    </submittedName>
</protein>
<accession>A2DCR3</accession>
<keyword evidence="3" id="KW-1185">Reference proteome</keyword>
<dbReference type="SUPFAM" id="SSF48371">
    <property type="entry name" value="ARM repeat"/>
    <property type="match status" value="1"/>
</dbReference>
<feature type="region of interest" description="Disordered" evidence="1">
    <location>
        <begin position="1"/>
        <end position="26"/>
    </location>
</feature>
<dbReference type="InParanoid" id="A2DCR3"/>
<organism evidence="2 3">
    <name type="scientific">Trichomonas vaginalis (strain ATCC PRA-98 / G3)</name>
    <dbReference type="NCBI Taxonomy" id="412133"/>
    <lineage>
        <taxon>Eukaryota</taxon>
        <taxon>Metamonada</taxon>
        <taxon>Parabasalia</taxon>
        <taxon>Trichomonadida</taxon>
        <taxon>Trichomonadidae</taxon>
        <taxon>Trichomonas</taxon>
    </lineage>
</organism>
<feature type="compositionally biased region" description="Basic and acidic residues" evidence="1">
    <location>
        <begin position="1"/>
        <end position="21"/>
    </location>
</feature>
<sequence length="507" mass="58958">MEDPSNDNHLEENNEINKESQDGASNRNDYSFFDNLVPFSPIEMASQIDYLISIFQDTLDEKPVTVIGILASISRVIRIHCNNLQLFEFLKSQTKFANILYEYFVLFNDQDVLVEVSRIYNYISNSNDLDLLQAYFQKNAIDLLIKRIIEPDDTFLLSTSLMQIPDNTLKEKAKYDIVMGLLATLSNLATSCMYEIEKMQYAIEIMLQYSLHSPKIIKPYVCQTLFGLCQYFYLYDKEHETFHEELYHQLQEHLQSLMNSDDIQIISIACNLYLLLINALKSTSIDDHMQEFIGLMGECIERLPDPNPLYYNSVWKDFVQNFLELLLVFNQLQDGPFFVGRILNWDLLWSKFHGWSDDCDVIFLEKMANLFSADKSPLQIENVFSKLLPLYDQVNTGSKIQIMKIIFSSFSELDNEQKEMLLDKEFLMSIEIISTSNADAALYYLNIFNLLLDYVMQSEELKIKYGEQFSDLSTIEDISEMAETDQKFEQHAILCEEILSKAGVDDD</sequence>
<proteinExistence type="predicted"/>
<evidence type="ECO:0000313" key="3">
    <source>
        <dbReference type="Proteomes" id="UP000001542"/>
    </source>
</evidence>
<dbReference type="AlphaFoldDB" id="A2DCR3"/>
<gene>
    <name evidence="2" type="ORF">TVAG_237130</name>
</gene>
<reference evidence="2" key="1">
    <citation type="submission" date="2006-10" db="EMBL/GenBank/DDBJ databases">
        <authorList>
            <person name="Amadeo P."/>
            <person name="Zhao Q."/>
            <person name="Wortman J."/>
            <person name="Fraser-Liggett C."/>
            <person name="Carlton J."/>
        </authorList>
    </citation>
    <scope>NUCLEOTIDE SEQUENCE</scope>
    <source>
        <strain evidence="2">G3</strain>
    </source>
</reference>
<dbReference type="RefSeq" id="XP_001582673.1">
    <property type="nucleotide sequence ID" value="XM_001582623.1"/>
</dbReference>
<dbReference type="KEGG" id="tva:5467240"/>
<evidence type="ECO:0000313" key="2">
    <source>
        <dbReference type="EMBL" id="EAY21687.1"/>
    </source>
</evidence>
<name>A2DCR3_TRIV3</name>
<reference evidence="2" key="2">
    <citation type="journal article" date="2007" name="Science">
        <title>Draft genome sequence of the sexually transmitted pathogen Trichomonas vaginalis.</title>
        <authorList>
            <person name="Carlton J.M."/>
            <person name="Hirt R.P."/>
            <person name="Silva J.C."/>
            <person name="Delcher A.L."/>
            <person name="Schatz M."/>
            <person name="Zhao Q."/>
            <person name="Wortman J.R."/>
            <person name="Bidwell S.L."/>
            <person name="Alsmark U.C.M."/>
            <person name="Besteiro S."/>
            <person name="Sicheritz-Ponten T."/>
            <person name="Noel C.J."/>
            <person name="Dacks J.B."/>
            <person name="Foster P.G."/>
            <person name="Simillion C."/>
            <person name="Van de Peer Y."/>
            <person name="Miranda-Saavedra D."/>
            <person name="Barton G.J."/>
            <person name="Westrop G.D."/>
            <person name="Mueller S."/>
            <person name="Dessi D."/>
            <person name="Fiori P.L."/>
            <person name="Ren Q."/>
            <person name="Paulsen I."/>
            <person name="Zhang H."/>
            <person name="Bastida-Corcuera F.D."/>
            <person name="Simoes-Barbosa A."/>
            <person name="Brown M.T."/>
            <person name="Hayes R.D."/>
            <person name="Mukherjee M."/>
            <person name="Okumura C.Y."/>
            <person name="Schneider R."/>
            <person name="Smith A.J."/>
            <person name="Vanacova S."/>
            <person name="Villalvazo M."/>
            <person name="Haas B.J."/>
            <person name="Pertea M."/>
            <person name="Feldblyum T.V."/>
            <person name="Utterback T.R."/>
            <person name="Shu C.L."/>
            <person name="Osoegawa K."/>
            <person name="de Jong P.J."/>
            <person name="Hrdy I."/>
            <person name="Horvathova L."/>
            <person name="Zubacova Z."/>
            <person name="Dolezal P."/>
            <person name="Malik S.B."/>
            <person name="Logsdon J.M. Jr."/>
            <person name="Henze K."/>
            <person name="Gupta A."/>
            <person name="Wang C.C."/>
            <person name="Dunne R.L."/>
            <person name="Upcroft J.A."/>
            <person name="Upcroft P."/>
            <person name="White O."/>
            <person name="Salzberg S.L."/>
            <person name="Tang P."/>
            <person name="Chiu C.-H."/>
            <person name="Lee Y.-S."/>
            <person name="Embley T.M."/>
            <person name="Coombs G.H."/>
            <person name="Mottram J.C."/>
            <person name="Tachezy J."/>
            <person name="Fraser-Liggett C.M."/>
            <person name="Johnson P.J."/>
        </authorList>
    </citation>
    <scope>NUCLEOTIDE SEQUENCE [LARGE SCALE GENOMIC DNA]</scope>
    <source>
        <strain evidence="2">G3</strain>
    </source>
</reference>
<dbReference type="EMBL" id="DS113188">
    <property type="protein sequence ID" value="EAY21687.1"/>
    <property type="molecule type" value="Genomic_DNA"/>
</dbReference>
<dbReference type="VEuPathDB" id="TrichDB:TVAG_237130"/>
<dbReference type="InterPro" id="IPR016024">
    <property type="entry name" value="ARM-type_fold"/>
</dbReference>
<dbReference type="VEuPathDB" id="TrichDB:TVAGG3_0607150"/>
<evidence type="ECO:0000256" key="1">
    <source>
        <dbReference type="SAM" id="MobiDB-lite"/>
    </source>
</evidence>
<dbReference type="Proteomes" id="UP000001542">
    <property type="component" value="Unassembled WGS sequence"/>
</dbReference>